<dbReference type="RefSeq" id="WP_315736099.1">
    <property type="nucleotide sequence ID" value="NZ_JAVYII010000011.1"/>
</dbReference>
<reference evidence="1 2" key="1">
    <citation type="submission" date="2023-08" db="EMBL/GenBank/DDBJ databases">
        <title>Nocardioides seae sp. nov., a bacterium isolated from a soil.</title>
        <authorList>
            <person name="Wang X."/>
        </authorList>
    </citation>
    <scope>NUCLEOTIDE SEQUENCE [LARGE SCALE GENOMIC DNA]</scope>
    <source>
        <strain evidence="1 2">YZH12</strain>
    </source>
</reference>
<accession>A0ABU3Q1Q1</accession>
<evidence type="ECO:0000313" key="1">
    <source>
        <dbReference type="EMBL" id="MDT9595405.1"/>
    </source>
</evidence>
<evidence type="ECO:0000313" key="2">
    <source>
        <dbReference type="Proteomes" id="UP001268542"/>
    </source>
</evidence>
<comment type="caution">
    <text evidence="1">The sequence shown here is derived from an EMBL/GenBank/DDBJ whole genome shotgun (WGS) entry which is preliminary data.</text>
</comment>
<name>A0ABU3Q1Q1_9ACTN</name>
<gene>
    <name evidence="1" type="ORF">RDV89_20145</name>
</gene>
<protein>
    <recommendedName>
        <fullName evidence="3">Ferrous iron transport protein A</fullName>
    </recommendedName>
</protein>
<proteinExistence type="predicted"/>
<dbReference type="Proteomes" id="UP001268542">
    <property type="component" value="Unassembled WGS sequence"/>
</dbReference>
<dbReference type="EMBL" id="JAVYII010000011">
    <property type="protein sequence ID" value="MDT9595405.1"/>
    <property type="molecule type" value="Genomic_DNA"/>
</dbReference>
<evidence type="ECO:0008006" key="3">
    <source>
        <dbReference type="Google" id="ProtNLM"/>
    </source>
</evidence>
<organism evidence="1 2">
    <name type="scientific">Nocardioides imazamoxiresistens</name>
    <dbReference type="NCBI Taxonomy" id="3231893"/>
    <lineage>
        <taxon>Bacteria</taxon>
        <taxon>Bacillati</taxon>
        <taxon>Actinomycetota</taxon>
        <taxon>Actinomycetes</taxon>
        <taxon>Propionibacteriales</taxon>
        <taxon>Nocardioidaceae</taxon>
        <taxon>Nocardioides</taxon>
    </lineage>
</organism>
<keyword evidence="2" id="KW-1185">Reference proteome</keyword>
<sequence>MNVAAPCDRRVALPLVLGRGGTARGVLAHGPDGDLELHLERLGWWSRARVARELRSAGAAMAAGGVRMRVLVDGRPLLVLGEPSAPWWQRTTVRGRGVRLVG</sequence>